<accession>A0A1H9R4T7</accession>
<dbReference type="EMBL" id="FOGL01000008">
    <property type="protein sequence ID" value="SER67744.1"/>
    <property type="molecule type" value="Genomic_DNA"/>
</dbReference>
<protein>
    <submittedName>
        <fullName evidence="1">Uncharacterized protein</fullName>
    </submittedName>
</protein>
<gene>
    <name evidence="1" type="ORF">SAMN04487944_10824</name>
</gene>
<name>A0A1H9R4T7_9BACI</name>
<keyword evidence="2" id="KW-1185">Reference proteome</keyword>
<sequence>MYDKQENSHRQDIVTNRYPRYIQNISLIECAFTSGMMKL</sequence>
<evidence type="ECO:0000313" key="1">
    <source>
        <dbReference type="EMBL" id="SER67744.1"/>
    </source>
</evidence>
<reference evidence="1 2" key="1">
    <citation type="submission" date="2016-10" db="EMBL/GenBank/DDBJ databases">
        <authorList>
            <person name="de Groot N.N."/>
        </authorList>
    </citation>
    <scope>NUCLEOTIDE SEQUENCE [LARGE SCALE GENOMIC DNA]</scope>
    <source>
        <strain evidence="1 2">CGMCC 1.7727</strain>
    </source>
</reference>
<dbReference type="AlphaFoldDB" id="A0A1H9R4T7"/>
<proteinExistence type="predicted"/>
<organism evidence="1 2">
    <name type="scientific">Gracilibacillus ureilyticus</name>
    <dbReference type="NCBI Taxonomy" id="531814"/>
    <lineage>
        <taxon>Bacteria</taxon>
        <taxon>Bacillati</taxon>
        <taxon>Bacillota</taxon>
        <taxon>Bacilli</taxon>
        <taxon>Bacillales</taxon>
        <taxon>Bacillaceae</taxon>
        <taxon>Gracilibacillus</taxon>
    </lineage>
</organism>
<dbReference type="STRING" id="531814.SAMN04487944_10824"/>
<evidence type="ECO:0000313" key="2">
    <source>
        <dbReference type="Proteomes" id="UP000199687"/>
    </source>
</evidence>
<dbReference type="Proteomes" id="UP000199687">
    <property type="component" value="Unassembled WGS sequence"/>
</dbReference>